<sequence length="288" mass="32315">LQKSTGDLTVVLVGKTGMGKSASGNTILGRKAFKELMSFQSVTTMCKKESAELRRGRVTVIDTPGLFDTKISNKDSIKEIAKCITMATPGPHVFLLVLRVGRFTQEEKESVKLIQNLFGEESSKYTMVLFTGGDDLEQSIEEMISASDYSLRNLIYQCGNRYHVFNNRNPENRSQVTDLLEKIDSMVAVNGGSCYTHEMFQNVEEALQEEQERILKEKNEDIEREKKELKAKHEAEFCCASVSEETTAVQHCRQQSENCSLTPYFFNLCSNAGSTHASIFKANICILC</sequence>
<evidence type="ECO:0000256" key="3">
    <source>
        <dbReference type="ARBA" id="ARBA00023134"/>
    </source>
</evidence>
<dbReference type="CDD" id="cd01852">
    <property type="entry name" value="AIG1"/>
    <property type="match status" value="1"/>
</dbReference>
<dbReference type="Ensembl" id="ENSAMXT00005009003.1">
    <property type="protein sequence ID" value="ENSAMXP00005008017.1"/>
    <property type="gene ID" value="ENSAMXG00005004716.1"/>
</dbReference>
<dbReference type="FunFam" id="3.40.50.300:FF:000366">
    <property type="entry name" value="GTPase, IMAP family member 2"/>
    <property type="match status" value="1"/>
</dbReference>
<keyword evidence="2" id="KW-0547">Nucleotide-binding</keyword>
<dbReference type="InterPro" id="IPR027417">
    <property type="entry name" value="P-loop_NTPase"/>
</dbReference>
<evidence type="ECO:0000313" key="7">
    <source>
        <dbReference type="Proteomes" id="UP000694621"/>
    </source>
</evidence>
<dbReference type="AlphaFoldDB" id="A0A8B9HD03"/>
<keyword evidence="3" id="KW-0342">GTP-binding</keyword>
<protein>
    <recommendedName>
        <fullName evidence="5">AIG1-type G domain-containing protein</fullName>
    </recommendedName>
</protein>
<evidence type="ECO:0000256" key="2">
    <source>
        <dbReference type="ARBA" id="ARBA00022741"/>
    </source>
</evidence>
<accession>A0A8B9HD03</accession>
<dbReference type="Proteomes" id="UP000694621">
    <property type="component" value="Unplaced"/>
</dbReference>
<evidence type="ECO:0000256" key="4">
    <source>
        <dbReference type="SAM" id="Coils"/>
    </source>
</evidence>
<name>A0A8B9HD03_ASTMX</name>
<dbReference type="Gene3D" id="3.40.50.300">
    <property type="entry name" value="P-loop containing nucleotide triphosphate hydrolases"/>
    <property type="match status" value="1"/>
</dbReference>
<reference evidence="6" key="1">
    <citation type="submission" date="2025-08" db="UniProtKB">
        <authorList>
            <consortium name="Ensembl"/>
        </authorList>
    </citation>
    <scope>IDENTIFICATION</scope>
</reference>
<evidence type="ECO:0000259" key="5">
    <source>
        <dbReference type="PROSITE" id="PS51720"/>
    </source>
</evidence>
<dbReference type="GO" id="GO:0005525">
    <property type="term" value="F:GTP binding"/>
    <property type="evidence" value="ECO:0007669"/>
    <property type="project" value="UniProtKB-KW"/>
</dbReference>
<dbReference type="PROSITE" id="PS51720">
    <property type="entry name" value="G_AIG1"/>
    <property type="match status" value="1"/>
</dbReference>
<dbReference type="Pfam" id="PF04548">
    <property type="entry name" value="AIG1"/>
    <property type="match status" value="1"/>
</dbReference>
<organism evidence="6 7">
    <name type="scientific">Astyanax mexicanus</name>
    <name type="common">Blind cave fish</name>
    <name type="synonym">Astyanax fasciatus mexicanus</name>
    <dbReference type="NCBI Taxonomy" id="7994"/>
    <lineage>
        <taxon>Eukaryota</taxon>
        <taxon>Metazoa</taxon>
        <taxon>Chordata</taxon>
        <taxon>Craniata</taxon>
        <taxon>Vertebrata</taxon>
        <taxon>Euteleostomi</taxon>
        <taxon>Actinopterygii</taxon>
        <taxon>Neopterygii</taxon>
        <taxon>Teleostei</taxon>
        <taxon>Ostariophysi</taxon>
        <taxon>Characiformes</taxon>
        <taxon>Characoidei</taxon>
        <taxon>Acestrorhamphidae</taxon>
        <taxon>Acestrorhamphinae</taxon>
        <taxon>Astyanax</taxon>
    </lineage>
</organism>
<feature type="coiled-coil region" evidence="4">
    <location>
        <begin position="200"/>
        <end position="235"/>
    </location>
</feature>
<dbReference type="InterPro" id="IPR045058">
    <property type="entry name" value="GIMA/IAN/Toc"/>
</dbReference>
<dbReference type="SUPFAM" id="SSF52540">
    <property type="entry name" value="P-loop containing nucleoside triphosphate hydrolases"/>
    <property type="match status" value="1"/>
</dbReference>
<evidence type="ECO:0000256" key="1">
    <source>
        <dbReference type="ARBA" id="ARBA00008535"/>
    </source>
</evidence>
<dbReference type="InterPro" id="IPR006703">
    <property type="entry name" value="G_AIG1"/>
</dbReference>
<dbReference type="PANTHER" id="PTHR10903:SF188">
    <property type="entry name" value="GTPASE IMAP FAMILY MEMBER 2-LIKE-RELATED"/>
    <property type="match status" value="1"/>
</dbReference>
<feature type="domain" description="AIG1-type G" evidence="5">
    <location>
        <begin position="5"/>
        <end position="204"/>
    </location>
</feature>
<dbReference type="PANTHER" id="PTHR10903">
    <property type="entry name" value="GTPASE, IMAP FAMILY MEMBER-RELATED"/>
    <property type="match status" value="1"/>
</dbReference>
<comment type="similarity">
    <text evidence="1">Belongs to the TRAFAC class TrmE-Era-EngA-EngB-Septin-like GTPase superfamily. AIG1/Toc34/Toc159-like paraseptin GTPase family. IAN subfamily.</text>
</comment>
<keyword evidence="4" id="KW-0175">Coiled coil</keyword>
<evidence type="ECO:0000313" key="6">
    <source>
        <dbReference type="Ensembl" id="ENSAMXP00005008017.1"/>
    </source>
</evidence>
<proteinExistence type="inferred from homology"/>